<keyword evidence="4" id="KW-0378">Hydrolase</keyword>
<evidence type="ECO:0000313" key="8">
    <source>
        <dbReference type="EMBL" id="GAA4899636.1"/>
    </source>
</evidence>
<evidence type="ECO:0000256" key="2">
    <source>
        <dbReference type="ARBA" id="ARBA00022670"/>
    </source>
</evidence>
<protein>
    <submittedName>
        <fullName evidence="8">NlpC/P60 family protein</fullName>
    </submittedName>
</protein>
<evidence type="ECO:0000256" key="5">
    <source>
        <dbReference type="ARBA" id="ARBA00022807"/>
    </source>
</evidence>
<dbReference type="Proteomes" id="UP001499988">
    <property type="component" value="Unassembled WGS sequence"/>
</dbReference>
<feature type="signal peptide" evidence="6">
    <location>
        <begin position="1"/>
        <end position="26"/>
    </location>
</feature>
<dbReference type="PANTHER" id="PTHR47360">
    <property type="entry name" value="MUREIN DD-ENDOPEPTIDASE MEPS/MUREIN LD-CARBOXYPEPTIDASE"/>
    <property type="match status" value="1"/>
</dbReference>
<dbReference type="RefSeq" id="WP_345336929.1">
    <property type="nucleotide sequence ID" value="NZ_BAABJZ010000102.1"/>
</dbReference>
<keyword evidence="9" id="KW-1185">Reference proteome</keyword>
<dbReference type="EMBL" id="BAABJZ010000102">
    <property type="protein sequence ID" value="GAA4899636.1"/>
    <property type="molecule type" value="Genomic_DNA"/>
</dbReference>
<proteinExistence type="inferred from homology"/>
<gene>
    <name evidence="8" type="ORF">GCM10023333_36600</name>
</gene>
<keyword evidence="5" id="KW-0788">Thiol protease</keyword>
<evidence type="ECO:0000256" key="4">
    <source>
        <dbReference type="ARBA" id="ARBA00022801"/>
    </source>
</evidence>
<dbReference type="SUPFAM" id="SSF54001">
    <property type="entry name" value="Cysteine proteinases"/>
    <property type="match status" value="1"/>
</dbReference>
<accession>A0ABP9FEY5</accession>
<keyword evidence="2" id="KW-0645">Protease</keyword>
<comment type="similarity">
    <text evidence="1">Belongs to the peptidase C40 family.</text>
</comment>
<dbReference type="PROSITE" id="PS51935">
    <property type="entry name" value="NLPC_P60"/>
    <property type="match status" value="1"/>
</dbReference>
<evidence type="ECO:0000256" key="3">
    <source>
        <dbReference type="ARBA" id="ARBA00022729"/>
    </source>
</evidence>
<evidence type="ECO:0000256" key="6">
    <source>
        <dbReference type="SAM" id="SignalP"/>
    </source>
</evidence>
<organism evidence="8 9">
    <name type="scientific">Ferrimonas pelagia</name>
    <dbReference type="NCBI Taxonomy" id="1177826"/>
    <lineage>
        <taxon>Bacteria</taxon>
        <taxon>Pseudomonadati</taxon>
        <taxon>Pseudomonadota</taxon>
        <taxon>Gammaproteobacteria</taxon>
        <taxon>Alteromonadales</taxon>
        <taxon>Ferrimonadaceae</taxon>
        <taxon>Ferrimonas</taxon>
    </lineage>
</organism>
<evidence type="ECO:0000313" key="9">
    <source>
        <dbReference type="Proteomes" id="UP001499988"/>
    </source>
</evidence>
<feature type="chain" id="PRO_5047085116" evidence="6">
    <location>
        <begin position="27"/>
        <end position="162"/>
    </location>
</feature>
<reference evidence="9" key="1">
    <citation type="journal article" date="2019" name="Int. J. Syst. Evol. Microbiol.">
        <title>The Global Catalogue of Microorganisms (GCM) 10K type strain sequencing project: providing services to taxonomists for standard genome sequencing and annotation.</title>
        <authorList>
            <consortium name="The Broad Institute Genomics Platform"/>
            <consortium name="The Broad Institute Genome Sequencing Center for Infectious Disease"/>
            <person name="Wu L."/>
            <person name="Ma J."/>
        </authorList>
    </citation>
    <scope>NUCLEOTIDE SEQUENCE [LARGE SCALE GENOMIC DNA]</scope>
    <source>
        <strain evidence="9">JCM 18401</strain>
    </source>
</reference>
<dbReference type="PROSITE" id="PS51257">
    <property type="entry name" value="PROKAR_LIPOPROTEIN"/>
    <property type="match status" value="1"/>
</dbReference>
<comment type="caution">
    <text evidence="8">The sequence shown here is derived from an EMBL/GenBank/DDBJ whole genome shotgun (WGS) entry which is preliminary data.</text>
</comment>
<evidence type="ECO:0000259" key="7">
    <source>
        <dbReference type="PROSITE" id="PS51935"/>
    </source>
</evidence>
<name>A0ABP9FEY5_9GAMM</name>
<dbReference type="InterPro" id="IPR000064">
    <property type="entry name" value="NLP_P60_dom"/>
</dbReference>
<dbReference type="Gene3D" id="3.90.1720.10">
    <property type="entry name" value="endopeptidase domain like (from Nostoc punctiforme)"/>
    <property type="match status" value="1"/>
</dbReference>
<evidence type="ECO:0000256" key="1">
    <source>
        <dbReference type="ARBA" id="ARBA00007074"/>
    </source>
</evidence>
<dbReference type="InterPro" id="IPR038765">
    <property type="entry name" value="Papain-like_cys_pep_sf"/>
</dbReference>
<feature type="domain" description="NlpC/P60" evidence="7">
    <location>
        <begin position="41"/>
        <end position="162"/>
    </location>
</feature>
<dbReference type="InterPro" id="IPR052062">
    <property type="entry name" value="Murein_DD/LD_carboxypeptidase"/>
</dbReference>
<sequence length="162" mass="18022">MFRSCLHHFRLLLPALLLIGCAHNPAQLSSVSPTSAATNEQRITQALSAQHQAWAGVPHRWGGNSKQGIDCSALVQLTYRDHFAVALPRTTAEQVQIGSPIRRSAIAPGDLVFFKTGANVRHVGMMLDEITFLHTSYSRGVMLSRLDNPYWSANYWQARRVL</sequence>
<dbReference type="PANTHER" id="PTHR47360:SF1">
    <property type="entry name" value="ENDOPEPTIDASE NLPC-RELATED"/>
    <property type="match status" value="1"/>
</dbReference>
<dbReference type="Pfam" id="PF00877">
    <property type="entry name" value="NLPC_P60"/>
    <property type="match status" value="1"/>
</dbReference>
<keyword evidence="3 6" id="KW-0732">Signal</keyword>